<organism evidence="5 6">
    <name type="scientific">Ploceus nigricollis</name>
    <dbReference type="NCBI Taxonomy" id="441696"/>
    <lineage>
        <taxon>Eukaryota</taxon>
        <taxon>Metazoa</taxon>
        <taxon>Chordata</taxon>
        <taxon>Craniata</taxon>
        <taxon>Vertebrata</taxon>
        <taxon>Euteleostomi</taxon>
        <taxon>Archelosauria</taxon>
        <taxon>Archosauria</taxon>
        <taxon>Dinosauria</taxon>
        <taxon>Saurischia</taxon>
        <taxon>Theropoda</taxon>
        <taxon>Coelurosauria</taxon>
        <taxon>Aves</taxon>
        <taxon>Neognathae</taxon>
        <taxon>Neoaves</taxon>
        <taxon>Telluraves</taxon>
        <taxon>Australaves</taxon>
        <taxon>Passeriformes</taxon>
        <taxon>Passeroidea</taxon>
        <taxon>Ploceidae</taxon>
        <taxon>Ploceinae</taxon>
        <taxon>Ploceus</taxon>
    </lineage>
</organism>
<feature type="compositionally biased region" description="Polar residues" evidence="3">
    <location>
        <begin position="88"/>
        <end position="112"/>
    </location>
</feature>
<feature type="region of interest" description="Disordered" evidence="3">
    <location>
        <begin position="140"/>
        <end position="166"/>
    </location>
</feature>
<dbReference type="InterPro" id="IPR050870">
    <property type="entry name" value="FAST_kinase"/>
</dbReference>
<keyword evidence="2" id="KW-0496">Mitochondrion</keyword>
<dbReference type="PANTHER" id="PTHR21228">
    <property type="entry name" value="FAST LEU-RICH DOMAIN-CONTAINING"/>
    <property type="match status" value="1"/>
</dbReference>
<dbReference type="Pfam" id="PF06743">
    <property type="entry name" value="FAST_1"/>
    <property type="match status" value="1"/>
</dbReference>
<dbReference type="InterPro" id="IPR010622">
    <property type="entry name" value="FAST_Leu-rich"/>
</dbReference>
<dbReference type="Pfam" id="PF08368">
    <property type="entry name" value="FAST_2"/>
    <property type="match status" value="1"/>
</dbReference>
<feature type="compositionally biased region" description="Basic and acidic residues" evidence="3">
    <location>
        <begin position="140"/>
        <end position="165"/>
    </location>
</feature>
<dbReference type="Pfam" id="PF08373">
    <property type="entry name" value="RAP"/>
    <property type="match status" value="1"/>
</dbReference>
<evidence type="ECO:0000313" key="5">
    <source>
        <dbReference type="EMBL" id="NXM13017.1"/>
    </source>
</evidence>
<dbReference type="CDD" id="cd23739">
    <property type="entry name" value="TBRG4-like_N"/>
    <property type="match status" value="1"/>
</dbReference>
<dbReference type="GO" id="GO:0044528">
    <property type="term" value="P:regulation of mitochondrial mRNA stability"/>
    <property type="evidence" value="ECO:0007669"/>
    <property type="project" value="InterPro"/>
</dbReference>
<feature type="compositionally biased region" description="Polar residues" evidence="3">
    <location>
        <begin position="669"/>
        <end position="678"/>
    </location>
</feature>
<gene>
    <name evidence="5" type="primary">Fastkd5</name>
    <name evidence="5" type="ORF">PLONIG_R03890</name>
</gene>
<feature type="region of interest" description="Disordered" evidence="3">
    <location>
        <begin position="669"/>
        <end position="705"/>
    </location>
</feature>
<feature type="compositionally biased region" description="Basic and acidic residues" evidence="3">
    <location>
        <begin position="28"/>
        <end position="43"/>
    </location>
</feature>
<dbReference type="EMBL" id="VXBC01002962">
    <property type="protein sequence ID" value="NXM13017.1"/>
    <property type="molecule type" value="Genomic_DNA"/>
</dbReference>
<dbReference type="Proteomes" id="UP000539920">
    <property type="component" value="Unassembled WGS sequence"/>
</dbReference>
<evidence type="ECO:0000256" key="1">
    <source>
        <dbReference type="ARBA" id="ARBA00004173"/>
    </source>
</evidence>
<sequence>MATVLMCRRLPRLSRVTALSTTAKRKAERGSSKSKKEERDKPGAAKTGSQSGATIQLLKPQDYRVLYNPAAYAKGRAGSQQHVDRDSSQALGDTFTSPGTTQTFPTASSQALSPVRSALPKPKSSRLLEQTTLATLYKEEAEKEKRELHDSKEDPRMFQKGRPEYRPLTCGSAEPAQTLPAEEGDSILQSVAGCEGSPGILTDYFLKLSRLPAERRAALVSDPRFSALCHCTVTAIRLFSTPDLIQILKACVPLAVPASHPLLNACEAEFCRRAWDMGLEQLLLVADCWRCLDRSVPSYLGILFSYANLHWKDLTLPQFVQLLYIIGEGRRSPADLAQKVESTILKHLDAFTLEELGAICLGLFKSLSGISEHVMRRIADRVSLQMEDMSTYALVNVLKMLRYTRMDHVPLMRELGRVIPARIPATNIQGIMHITLTYSSLHFFDEDVLAAVATSLPSKVSYCRSKDAAKFLWSFGCLDYEPPNEEEFYSSLIKQLHAKLHEFSKFPEHLLTALLGLAFVKRFPEELIDFALGEEFVRKTRGSKYELNKDLFTLGKSVEIECPTYQGSLLTPELCQEFTEMAAGFAEREIYVRPEIVEATSLLESMLGGPEYVKNHMILPHTRSCDLEVRLAMDGRPIPFNFKDPVAAKKLKDMGVSLTDDLMSQLIQGRAHNQSPTEVGSEARIPRQERGDTTSSQAEPKPGLWQPGQVRLALQVSNRNHFCYGSRRLLGLHCLKRRQLRLLGYAVVEIPFWEWFPLLKRTRSEKLSYLHYKVFCPALLTRA</sequence>
<proteinExistence type="predicted"/>
<dbReference type="GO" id="GO:0005759">
    <property type="term" value="C:mitochondrial matrix"/>
    <property type="evidence" value="ECO:0007669"/>
    <property type="project" value="TreeGrafter"/>
</dbReference>
<protein>
    <submittedName>
        <fullName evidence="5">FAKD5 protein</fullName>
    </submittedName>
</protein>
<evidence type="ECO:0000313" key="6">
    <source>
        <dbReference type="Proteomes" id="UP000539920"/>
    </source>
</evidence>
<feature type="region of interest" description="Disordered" evidence="3">
    <location>
        <begin position="74"/>
        <end position="126"/>
    </location>
</feature>
<comment type="caution">
    <text evidence="5">The sequence shown here is derived from an EMBL/GenBank/DDBJ whole genome shotgun (WGS) entry which is preliminary data.</text>
</comment>
<dbReference type="PANTHER" id="PTHR21228:SF70">
    <property type="entry name" value="FAST KINASE DOMAIN-CONTAINING PROTEIN 5, MITOCHONDRIAL"/>
    <property type="match status" value="1"/>
</dbReference>
<evidence type="ECO:0000256" key="3">
    <source>
        <dbReference type="SAM" id="MobiDB-lite"/>
    </source>
</evidence>
<name>A0A7L0Y963_9PASE</name>
<accession>A0A7L0Y963</accession>
<dbReference type="InterPro" id="IPR013579">
    <property type="entry name" value="FAST_2"/>
</dbReference>
<dbReference type="GO" id="GO:0035770">
    <property type="term" value="C:ribonucleoprotein granule"/>
    <property type="evidence" value="ECO:0007669"/>
    <property type="project" value="TreeGrafter"/>
</dbReference>
<dbReference type="SMART" id="SM00952">
    <property type="entry name" value="RAP"/>
    <property type="match status" value="1"/>
</dbReference>
<feature type="domain" description="RAP" evidence="4">
    <location>
        <begin position="712"/>
        <end position="772"/>
    </location>
</feature>
<feature type="non-terminal residue" evidence="5">
    <location>
        <position position="783"/>
    </location>
</feature>
<evidence type="ECO:0000256" key="2">
    <source>
        <dbReference type="ARBA" id="ARBA00023128"/>
    </source>
</evidence>
<dbReference type="GO" id="GO:0003723">
    <property type="term" value="F:RNA binding"/>
    <property type="evidence" value="ECO:0007669"/>
    <property type="project" value="TreeGrafter"/>
</dbReference>
<keyword evidence="6" id="KW-1185">Reference proteome</keyword>
<reference evidence="5 6" key="1">
    <citation type="submission" date="2019-09" db="EMBL/GenBank/DDBJ databases">
        <title>Bird 10,000 Genomes (B10K) Project - Family phase.</title>
        <authorList>
            <person name="Zhang G."/>
        </authorList>
    </citation>
    <scope>NUCLEOTIDE SEQUENCE [LARGE SCALE GENOMIC DNA]</scope>
    <source>
        <strain evidence="5">B10K-DU-001-79</strain>
        <tissue evidence="5">Muscle</tissue>
    </source>
</reference>
<dbReference type="PROSITE" id="PS51286">
    <property type="entry name" value="RAP"/>
    <property type="match status" value="1"/>
</dbReference>
<evidence type="ECO:0000259" key="4">
    <source>
        <dbReference type="PROSITE" id="PS51286"/>
    </source>
</evidence>
<dbReference type="AlphaFoldDB" id="A0A7L0Y963"/>
<feature type="region of interest" description="Disordered" evidence="3">
    <location>
        <begin position="16"/>
        <end position="55"/>
    </location>
</feature>
<comment type="subcellular location">
    <subcellularLocation>
        <location evidence="1">Mitochondrion</location>
    </subcellularLocation>
</comment>
<dbReference type="GO" id="GO:0000963">
    <property type="term" value="P:mitochondrial RNA processing"/>
    <property type="evidence" value="ECO:0007669"/>
    <property type="project" value="TreeGrafter"/>
</dbReference>
<dbReference type="InterPro" id="IPR013584">
    <property type="entry name" value="RAP"/>
</dbReference>
<feature type="non-terminal residue" evidence="5">
    <location>
        <position position="1"/>
    </location>
</feature>